<organism evidence="2">
    <name type="scientific">uncultured Caudovirales phage</name>
    <dbReference type="NCBI Taxonomy" id="2100421"/>
    <lineage>
        <taxon>Viruses</taxon>
        <taxon>Duplodnaviria</taxon>
        <taxon>Heunggongvirae</taxon>
        <taxon>Uroviricota</taxon>
        <taxon>Caudoviricetes</taxon>
        <taxon>Peduoviridae</taxon>
        <taxon>Maltschvirus</taxon>
        <taxon>Maltschvirus maltsch</taxon>
    </lineage>
</organism>
<name>A0A6J5RBD8_9CAUD</name>
<evidence type="ECO:0000313" key="2">
    <source>
        <dbReference type="EMBL" id="CAB4191048.1"/>
    </source>
</evidence>
<sequence length="382" mass="40945">MAGTTTNFAIPYPSSSDYVTDGATAMRSIADRVDAVMFTGSSSGNLLINGAMQVNQRVQPVGTPVTLLSSSGYYTADRWRFGINLGTWTQTTVVDAPTGSGFRNSLKIQPTTAGTMAAGSLGYFTQAIEGQNCQAIRKGTASAQTLTVSFWVKAFQTGTYIVELNDYTNTRAVSKAYTITASATWQYVSIVFPADTTGALANSDAGALEISFWLAAGTNYSSGTLQTTWGALTSANRAVGQTNVASSTSNYWQMTGAQLTVGSVATPFEFKSYANDLQDCQRYYQIWSNSSNTSFMTIASSIYSTPMSLPVVMRTITSTNVTFVATIYGNGGSYSLNTLGVTVLESTRPQFFTLSGTFSGSWNYSWPLATFNTHTVVFNSEF</sequence>
<evidence type="ECO:0000313" key="1">
    <source>
        <dbReference type="EMBL" id="CAB4134926.1"/>
    </source>
</evidence>
<accession>A0A6J5RBD8</accession>
<reference evidence="2" key="1">
    <citation type="submission" date="2020-05" db="EMBL/GenBank/DDBJ databases">
        <authorList>
            <person name="Chiriac C."/>
            <person name="Salcher M."/>
            <person name="Ghai R."/>
            <person name="Kavagutti S V."/>
        </authorList>
    </citation>
    <scope>NUCLEOTIDE SEQUENCE</scope>
</reference>
<dbReference type="EMBL" id="LR796291">
    <property type="protein sequence ID" value="CAB4134926.1"/>
    <property type="molecule type" value="Genomic_DNA"/>
</dbReference>
<protein>
    <submittedName>
        <fullName evidence="2">Uncharacterized protein</fullName>
    </submittedName>
</protein>
<dbReference type="EMBL" id="LR797174">
    <property type="protein sequence ID" value="CAB4191048.1"/>
    <property type="molecule type" value="Genomic_DNA"/>
</dbReference>
<gene>
    <name evidence="2" type="ORF">UFOVP1226_13</name>
    <name evidence="1" type="ORF">UFOVP278_29</name>
</gene>
<proteinExistence type="predicted"/>